<evidence type="ECO:0000313" key="2">
    <source>
        <dbReference type="Proteomes" id="UP001352263"/>
    </source>
</evidence>
<dbReference type="RefSeq" id="WP_326505003.1">
    <property type="nucleotide sequence ID" value="NZ_JAWIIV010000002.1"/>
</dbReference>
<reference evidence="1 2" key="1">
    <citation type="submission" date="2023-10" db="EMBL/GenBank/DDBJ databases">
        <title>Noviherbaspirillum sp. CPCC 100848 genome assembly.</title>
        <authorList>
            <person name="Li X.Y."/>
            <person name="Fang X.M."/>
        </authorList>
    </citation>
    <scope>NUCLEOTIDE SEQUENCE [LARGE SCALE GENOMIC DNA]</scope>
    <source>
        <strain evidence="1 2">CPCC 100848</strain>
    </source>
</reference>
<name>A0ABU6J3Q0_9BURK</name>
<accession>A0ABU6J3Q0</accession>
<dbReference type="Proteomes" id="UP001352263">
    <property type="component" value="Unassembled WGS sequence"/>
</dbReference>
<proteinExistence type="predicted"/>
<comment type="caution">
    <text evidence="1">The sequence shown here is derived from an EMBL/GenBank/DDBJ whole genome shotgun (WGS) entry which is preliminary data.</text>
</comment>
<dbReference type="EMBL" id="JAWIIV010000002">
    <property type="protein sequence ID" value="MEC4718252.1"/>
    <property type="molecule type" value="Genomic_DNA"/>
</dbReference>
<organism evidence="1 2">
    <name type="scientific">Noviherbaspirillum album</name>
    <dbReference type="NCBI Taxonomy" id="3080276"/>
    <lineage>
        <taxon>Bacteria</taxon>
        <taxon>Pseudomonadati</taxon>
        <taxon>Pseudomonadota</taxon>
        <taxon>Betaproteobacteria</taxon>
        <taxon>Burkholderiales</taxon>
        <taxon>Oxalobacteraceae</taxon>
        <taxon>Noviherbaspirillum</taxon>
    </lineage>
</organism>
<keyword evidence="2" id="KW-1185">Reference proteome</keyword>
<gene>
    <name evidence="1" type="ORF">RY831_03770</name>
</gene>
<sequence length="151" mass="16806">MSTDPSIVGSFEPLTRSIDGPFTSVVVVGFDSVTDVIQSLAECSKPVLPTHIDYLVEAIELEREYLWHRIDFRSPAAPPYPELTSSELKWVGDLFGIENAICVVVANNQGDIAIGRSYFCTEQTRLERAYEKLMVHADALRMLAPPGTTRF</sequence>
<evidence type="ECO:0000313" key="1">
    <source>
        <dbReference type="EMBL" id="MEC4718252.1"/>
    </source>
</evidence>
<protein>
    <submittedName>
        <fullName evidence="1">Uncharacterized protein</fullName>
    </submittedName>
</protein>